<geneLocation type="plasmid" evidence="1 2">
    <name>unnamed5</name>
</geneLocation>
<keyword evidence="2" id="KW-1185">Reference proteome</keyword>
<gene>
    <name evidence="1" type="ORF">C2R22_24565</name>
</gene>
<keyword evidence="1" id="KW-0614">Plasmid</keyword>
<accession>A0A2I8VS24</accession>
<evidence type="ECO:0000313" key="2">
    <source>
        <dbReference type="Proteomes" id="UP000236584"/>
    </source>
</evidence>
<dbReference type="RefSeq" id="WP_103428383.1">
    <property type="nucleotide sequence ID" value="NZ_CP026314.1"/>
</dbReference>
<proteinExistence type="predicted"/>
<dbReference type="EMBL" id="CP026314">
    <property type="protein sequence ID" value="AUV84705.1"/>
    <property type="molecule type" value="Genomic_DNA"/>
</dbReference>
<evidence type="ECO:0000313" key="1">
    <source>
        <dbReference type="EMBL" id="AUV84705.1"/>
    </source>
</evidence>
<dbReference type="KEGG" id="srub:C2R22_24565"/>
<sequence>MTGEQQRPLTPNGNGAQLYLGRDLLDDTACPLAQGQEVTATVIDGIGVLLTEVDDDREYAVEPDPDQMTLTDV</sequence>
<protein>
    <submittedName>
        <fullName evidence="1">Uncharacterized protein</fullName>
    </submittedName>
</protein>
<name>A0A2I8VS24_9EURY</name>
<organism evidence="1 2">
    <name type="scientific">Salinigranum rubrum</name>
    <dbReference type="NCBI Taxonomy" id="755307"/>
    <lineage>
        <taxon>Archaea</taxon>
        <taxon>Methanobacteriati</taxon>
        <taxon>Methanobacteriota</taxon>
        <taxon>Stenosarchaea group</taxon>
        <taxon>Halobacteria</taxon>
        <taxon>Halobacteriales</taxon>
        <taxon>Haloferacaceae</taxon>
        <taxon>Salinigranum</taxon>
    </lineage>
</organism>
<dbReference type="OrthoDB" id="386030at2157"/>
<dbReference type="GeneID" id="35595339"/>
<dbReference type="AlphaFoldDB" id="A0A2I8VS24"/>
<reference evidence="1 2" key="1">
    <citation type="submission" date="2018-01" db="EMBL/GenBank/DDBJ databases">
        <title>Complete genome sequence of Salinigranum rubrum GX10T, an extremely halophilic archaeon isolated from a marine solar saltern.</title>
        <authorList>
            <person name="Han S."/>
        </authorList>
    </citation>
    <scope>NUCLEOTIDE SEQUENCE [LARGE SCALE GENOMIC DNA]</scope>
    <source>
        <strain evidence="1 2">GX10</strain>
        <plasmid evidence="2">Plasmid unnamed5</plasmid>
    </source>
</reference>
<dbReference type="Proteomes" id="UP000236584">
    <property type="component" value="Plasmid unnamed5"/>
</dbReference>